<evidence type="ECO:0000256" key="1">
    <source>
        <dbReference type="SAM" id="Phobius"/>
    </source>
</evidence>
<dbReference type="RefSeq" id="WP_097113485.1">
    <property type="nucleotide sequence ID" value="NZ_CP083931.1"/>
</dbReference>
<gene>
    <name evidence="2" type="ORF">SAMN02746062_00399</name>
</gene>
<name>A0A286E493_9NEIS</name>
<organism evidence="2 3">
    <name type="scientific">Alysiella filiformis DSM 16848</name>
    <dbReference type="NCBI Taxonomy" id="1120981"/>
    <lineage>
        <taxon>Bacteria</taxon>
        <taxon>Pseudomonadati</taxon>
        <taxon>Pseudomonadota</taxon>
        <taxon>Betaproteobacteria</taxon>
        <taxon>Neisseriales</taxon>
        <taxon>Neisseriaceae</taxon>
        <taxon>Alysiella</taxon>
    </lineage>
</organism>
<proteinExistence type="predicted"/>
<dbReference type="Proteomes" id="UP000219669">
    <property type="component" value="Unassembled WGS sequence"/>
</dbReference>
<protein>
    <submittedName>
        <fullName evidence="2">Uncharacterized protein</fullName>
    </submittedName>
</protein>
<feature type="transmembrane region" description="Helical" evidence="1">
    <location>
        <begin position="71"/>
        <end position="88"/>
    </location>
</feature>
<reference evidence="2 3" key="1">
    <citation type="submission" date="2017-09" db="EMBL/GenBank/DDBJ databases">
        <authorList>
            <person name="Ehlers B."/>
            <person name="Leendertz F.H."/>
        </authorList>
    </citation>
    <scope>NUCLEOTIDE SEQUENCE [LARGE SCALE GENOMIC DNA]</scope>
    <source>
        <strain evidence="2 3">DSM 16848</strain>
    </source>
</reference>
<sequence>MNSMEKIKHLTTLLGNWGIIAILYWGAMQPKSLAGVMKLFAMFTMFWTIFAAIFSVIAFFKILFGKYDKSLQFILLLTIGIWLFWAVFANI</sequence>
<evidence type="ECO:0000313" key="3">
    <source>
        <dbReference type="Proteomes" id="UP000219669"/>
    </source>
</evidence>
<keyword evidence="1" id="KW-0812">Transmembrane</keyword>
<evidence type="ECO:0000313" key="2">
    <source>
        <dbReference type="EMBL" id="SOD65722.1"/>
    </source>
</evidence>
<feature type="transmembrane region" description="Helical" evidence="1">
    <location>
        <begin position="39"/>
        <end position="64"/>
    </location>
</feature>
<keyword evidence="1" id="KW-1133">Transmembrane helix</keyword>
<dbReference type="AlphaFoldDB" id="A0A286E493"/>
<accession>A0A286E493</accession>
<feature type="transmembrane region" description="Helical" evidence="1">
    <location>
        <begin position="7"/>
        <end position="27"/>
    </location>
</feature>
<dbReference type="EMBL" id="OCNF01000002">
    <property type="protein sequence ID" value="SOD65722.1"/>
    <property type="molecule type" value="Genomic_DNA"/>
</dbReference>
<keyword evidence="1" id="KW-0472">Membrane</keyword>
<keyword evidence="3" id="KW-1185">Reference proteome</keyword>